<evidence type="ECO:0000313" key="1">
    <source>
        <dbReference type="EnsemblPlants" id="OB03G31040.1"/>
    </source>
</evidence>
<dbReference type="AlphaFoldDB" id="J3LPX8"/>
<sequence>MRSYLISKVLHVIISCWPQEDAHNTIWIQQDNTPSHVRVDDPQFAHAVAQTGFDFCLMY</sequence>
<organism evidence="1">
    <name type="scientific">Oryza brachyantha</name>
    <name type="common">malo sina</name>
    <dbReference type="NCBI Taxonomy" id="4533"/>
    <lineage>
        <taxon>Eukaryota</taxon>
        <taxon>Viridiplantae</taxon>
        <taxon>Streptophyta</taxon>
        <taxon>Embryophyta</taxon>
        <taxon>Tracheophyta</taxon>
        <taxon>Spermatophyta</taxon>
        <taxon>Magnoliopsida</taxon>
        <taxon>Liliopsida</taxon>
        <taxon>Poales</taxon>
        <taxon>Poaceae</taxon>
        <taxon>BOP clade</taxon>
        <taxon>Oryzoideae</taxon>
        <taxon>Oryzeae</taxon>
        <taxon>Oryzinae</taxon>
        <taxon>Oryza</taxon>
    </lineage>
</organism>
<dbReference type="EnsemblPlants" id="OB03G31040.1">
    <property type="protein sequence ID" value="OB03G31040.1"/>
    <property type="gene ID" value="OB03G31040"/>
</dbReference>
<dbReference type="PANTHER" id="PTHR47169">
    <property type="entry name" value="OS01G0541250 PROTEIN"/>
    <property type="match status" value="1"/>
</dbReference>
<accession>J3LPX8</accession>
<protein>
    <recommendedName>
        <fullName evidence="3">Transposase</fullName>
    </recommendedName>
</protein>
<evidence type="ECO:0000313" key="2">
    <source>
        <dbReference type="Proteomes" id="UP000006038"/>
    </source>
</evidence>
<reference evidence="1" key="1">
    <citation type="journal article" date="2013" name="Nat. Commun.">
        <title>Whole-genome sequencing of Oryza brachyantha reveals mechanisms underlying Oryza genome evolution.</title>
        <authorList>
            <person name="Chen J."/>
            <person name="Huang Q."/>
            <person name="Gao D."/>
            <person name="Wang J."/>
            <person name="Lang Y."/>
            <person name="Liu T."/>
            <person name="Li B."/>
            <person name="Bai Z."/>
            <person name="Luis Goicoechea J."/>
            <person name="Liang C."/>
            <person name="Chen C."/>
            <person name="Zhang W."/>
            <person name="Sun S."/>
            <person name="Liao Y."/>
            <person name="Zhang X."/>
            <person name="Yang L."/>
            <person name="Song C."/>
            <person name="Wang M."/>
            <person name="Shi J."/>
            <person name="Liu G."/>
            <person name="Liu J."/>
            <person name="Zhou H."/>
            <person name="Zhou W."/>
            <person name="Yu Q."/>
            <person name="An N."/>
            <person name="Chen Y."/>
            <person name="Cai Q."/>
            <person name="Wang B."/>
            <person name="Liu B."/>
            <person name="Min J."/>
            <person name="Huang Y."/>
            <person name="Wu H."/>
            <person name="Li Z."/>
            <person name="Zhang Y."/>
            <person name="Yin Y."/>
            <person name="Song W."/>
            <person name="Jiang J."/>
            <person name="Jackson S.A."/>
            <person name="Wing R.A."/>
            <person name="Wang J."/>
            <person name="Chen M."/>
        </authorList>
    </citation>
    <scope>NUCLEOTIDE SEQUENCE [LARGE SCALE GENOMIC DNA]</scope>
    <source>
        <strain evidence="1">cv. IRGC 101232</strain>
    </source>
</reference>
<proteinExistence type="predicted"/>
<reference evidence="1" key="2">
    <citation type="submission" date="2013-04" db="UniProtKB">
        <authorList>
            <consortium name="EnsemblPlants"/>
        </authorList>
    </citation>
    <scope>IDENTIFICATION</scope>
</reference>
<dbReference type="Gramene" id="OB03G31040.1">
    <property type="protein sequence ID" value="OB03G31040.1"/>
    <property type="gene ID" value="OB03G31040"/>
</dbReference>
<keyword evidence="2" id="KW-1185">Reference proteome</keyword>
<dbReference type="PANTHER" id="PTHR47169:SF2">
    <property type="entry name" value="OS01G0541250 PROTEIN"/>
    <property type="match status" value="1"/>
</dbReference>
<dbReference type="HOGENOM" id="CLU_2964572_0_0_1"/>
<evidence type="ECO:0008006" key="3">
    <source>
        <dbReference type="Google" id="ProtNLM"/>
    </source>
</evidence>
<name>J3LPX8_ORYBR</name>
<dbReference type="Proteomes" id="UP000006038">
    <property type="component" value="Chromosome 3"/>
</dbReference>